<dbReference type="CDD" id="cd13558">
    <property type="entry name" value="PBP2_SsuA_like_2"/>
    <property type="match status" value="1"/>
</dbReference>
<dbReference type="Proteomes" id="UP000516173">
    <property type="component" value="Chromosome"/>
</dbReference>
<dbReference type="RefSeq" id="WP_187686176.1">
    <property type="nucleotide sequence ID" value="NZ_AP023396.1"/>
</dbReference>
<dbReference type="FunFam" id="3.40.190.10:FF:000050">
    <property type="entry name" value="Sulfonate ABC transporter substrate-binding protein"/>
    <property type="match status" value="1"/>
</dbReference>
<evidence type="ECO:0000256" key="6">
    <source>
        <dbReference type="ARBA" id="ARBA00070228"/>
    </source>
</evidence>
<dbReference type="PANTHER" id="PTHR30024:SF48">
    <property type="entry name" value="ABC TRANSPORTER SUBSTRATE-BINDING PROTEIN"/>
    <property type="match status" value="1"/>
</dbReference>
<evidence type="ECO:0000259" key="8">
    <source>
        <dbReference type="SMART" id="SM00062"/>
    </source>
</evidence>
<dbReference type="NCBIfam" id="TIGR01728">
    <property type="entry name" value="SsuA_fam"/>
    <property type="match status" value="1"/>
</dbReference>
<evidence type="ECO:0000256" key="5">
    <source>
        <dbReference type="ARBA" id="ARBA00055538"/>
    </source>
</evidence>
<keyword evidence="3" id="KW-0813">Transport</keyword>
<comment type="similarity">
    <text evidence="2">Belongs to the bacterial solute-binding protein SsuA/TauA family.</text>
</comment>
<keyword evidence="4 7" id="KW-0732">Signal</keyword>
<organism evidence="9 10">
    <name type="scientific">Nocardia wallacei</name>
    <dbReference type="NCBI Taxonomy" id="480035"/>
    <lineage>
        <taxon>Bacteria</taxon>
        <taxon>Bacillati</taxon>
        <taxon>Actinomycetota</taxon>
        <taxon>Actinomycetes</taxon>
        <taxon>Mycobacteriales</taxon>
        <taxon>Nocardiaceae</taxon>
        <taxon>Nocardia</taxon>
    </lineage>
</organism>
<dbReference type="GO" id="GO:0042626">
    <property type="term" value="F:ATPase-coupled transmembrane transporter activity"/>
    <property type="evidence" value="ECO:0007669"/>
    <property type="project" value="InterPro"/>
</dbReference>
<dbReference type="AlphaFoldDB" id="A0A7G1KB74"/>
<dbReference type="EMBL" id="AP023396">
    <property type="protein sequence ID" value="BCK52457.1"/>
    <property type="molecule type" value="Genomic_DNA"/>
</dbReference>
<dbReference type="SMART" id="SM00062">
    <property type="entry name" value="PBPb"/>
    <property type="match status" value="1"/>
</dbReference>
<dbReference type="GO" id="GO:0016020">
    <property type="term" value="C:membrane"/>
    <property type="evidence" value="ECO:0007669"/>
    <property type="project" value="InterPro"/>
</dbReference>
<proteinExistence type="inferred from homology"/>
<evidence type="ECO:0000256" key="2">
    <source>
        <dbReference type="ARBA" id="ARBA00010742"/>
    </source>
</evidence>
<feature type="domain" description="Solute-binding protein family 3/N-terminal" evidence="8">
    <location>
        <begin position="42"/>
        <end position="269"/>
    </location>
</feature>
<protein>
    <recommendedName>
        <fullName evidence="6">Putative aliphatic sulfonates-binding protein</fullName>
    </recommendedName>
</protein>
<sequence>MISRRLFAALALTALVATACGTDDGEDAAVRADGSVDFSQVTLRLGDQKGTGLQALLESAGELKSVPYRIEWSQYTSGPPMLEAINSGAVDFGGVGNSPPIFAAAAKSAVKIVSAYRAGTAGQAVLVPKDSPLRAPADLKGKKVAVAKGSSSHHHLLTVLDKNGLSFDDIQPQYLQPADALAALSTGRVDAWAIWDPYTAQGQSQTGARILVDGTGYVNGDAFFIAGNKALESKSRTEAIRDLLGRIQRAHTWADRHPEQWAQTWGQLTGLPTEVTLVAAKRDPYEDHPLDAATIDAEQQVADAFTEAKLIPNKVRVSDFVDTRFNDLFPPAS</sequence>
<gene>
    <name evidence="9" type="primary">ssuA_1</name>
    <name evidence="9" type="ORF">NWFMUON74_02290</name>
</gene>
<accession>A0A7G1KB74</accession>
<feature type="chain" id="PRO_5038896995" description="Putative aliphatic sulfonates-binding protein" evidence="7">
    <location>
        <begin position="20"/>
        <end position="333"/>
    </location>
</feature>
<dbReference type="InterPro" id="IPR010067">
    <property type="entry name" value="ABC_SsuA_sub-bd"/>
</dbReference>
<dbReference type="PANTHER" id="PTHR30024">
    <property type="entry name" value="ALIPHATIC SULFONATES-BINDING PROTEIN-RELATED"/>
    <property type="match status" value="1"/>
</dbReference>
<evidence type="ECO:0000256" key="1">
    <source>
        <dbReference type="ARBA" id="ARBA00004418"/>
    </source>
</evidence>
<reference evidence="9 10" key="1">
    <citation type="submission" date="2020-08" db="EMBL/GenBank/DDBJ databases">
        <title>Genome Sequencing of Nocardia wallacei strain FMUON74 and assembly.</title>
        <authorList>
            <person name="Toyokawa M."/>
            <person name="Uesaka K."/>
        </authorList>
    </citation>
    <scope>NUCLEOTIDE SEQUENCE [LARGE SCALE GENOMIC DNA]</scope>
    <source>
        <strain evidence="9 10">FMUON74</strain>
    </source>
</reference>
<dbReference type="GeneID" id="80344862"/>
<comment type="function">
    <text evidence="5">Part of a binding-protein-dependent transport system for aliphatic sulfonates. Putative binding protein.</text>
</comment>
<feature type="signal peptide" evidence="7">
    <location>
        <begin position="1"/>
        <end position="19"/>
    </location>
</feature>
<dbReference type="GO" id="GO:0042597">
    <property type="term" value="C:periplasmic space"/>
    <property type="evidence" value="ECO:0007669"/>
    <property type="project" value="UniProtKB-SubCell"/>
</dbReference>
<evidence type="ECO:0000313" key="9">
    <source>
        <dbReference type="EMBL" id="BCK52457.1"/>
    </source>
</evidence>
<evidence type="ECO:0000256" key="7">
    <source>
        <dbReference type="SAM" id="SignalP"/>
    </source>
</evidence>
<evidence type="ECO:0000256" key="3">
    <source>
        <dbReference type="ARBA" id="ARBA00022448"/>
    </source>
</evidence>
<dbReference type="Pfam" id="PF09084">
    <property type="entry name" value="NMT1"/>
    <property type="match status" value="1"/>
</dbReference>
<name>A0A7G1KB74_9NOCA</name>
<dbReference type="InterPro" id="IPR015168">
    <property type="entry name" value="SsuA/THI5"/>
</dbReference>
<keyword evidence="10" id="KW-1185">Reference proteome</keyword>
<dbReference type="KEGG" id="nwl:NWFMUON74_02290"/>
<evidence type="ECO:0000313" key="10">
    <source>
        <dbReference type="Proteomes" id="UP000516173"/>
    </source>
</evidence>
<evidence type="ECO:0000256" key="4">
    <source>
        <dbReference type="ARBA" id="ARBA00022729"/>
    </source>
</evidence>
<comment type="subcellular location">
    <subcellularLocation>
        <location evidence="1">Periplasm</location>
    </subcellularLocation>
</comment>
<dbReference type="InterPro" id="IPR001638">
    <property type="entry name" value="Solute-binding_3/MltF_N"/>
</dbReference>
<dbReference type="PROSITE" id="PS51257">
    <property type="entry name" value="PROKAR_LIPOPROTEIN"/>
    <property type="match status" value="1"/>
</dbReference>
<dbReference type="Gene3D" id="3.40.190.10">
    <property type="entry name" value="Periplasmic binding protein-like II"/>
    <property type="match status" value="2"/>
</dbReference>
<dbReference type="SUPFAM" id="SSF53850">
    <property type="entry name" value="Periplasmic binding protein-like II"/>
    <property type="match status" value="1"/>
</dbReference>